<gene>
    <name evidence="1" type="ORF">A6K24_12565</name>
</gene>
<dbReference type="STRING" id="152268.A6K24_12565"/>
<organism evidence="1 2">
    <name type="scientific">Metabacillus litoralis</name>
    <dbReference type="NCBI Taxonomy" id="152268"/>
    <lineage>
        <taxon>Bacteria</taxon>
        <taxon>Bacillati</taxon>
        <taxon>Bacillota</taxon>
        <taxon>Bacilli</taxon>
        <taxon>Bacillales</taxon>
        <taxon>Bacillaceae</taxon>
        <taxon>Metabacillus</taxon>
    </lineage>
</organism>
<sequence length="59" mass="7096">MTQLREAVSKRKEKLIQKLLDLGVYKKEEHHLYELTLSEIETGYQNKRKRVKLIENPKT</sequence>
<evidence type="ECO:0000313" key="2">
    <source>
        <dbReference type="Proteomes" id="UP000078534"/>
    </source>
</evidence>
<dbReference type="GO" id="GO:0016301">
    <property type="term" value="F:kinase activity"/>
    <property type="evidence" value="ECO:0007669"/>
    <property type="project" value="UniProtKB-KW"/>
</dbReference>
<keyword evidence="1" id="KW-0418">Kinase</keyword>
<comment type="caution">
    <text evidence="1">The sequence shown here is derived from an EMBL/GenBank/DDBJ whole genome shotgun (WGS) entry which is preliminary data.</text>
</comment>
<name>A0A179SNH7_9BACI</name>
<dbReference type="RefSeq" id="WP_066339840.1">
    <property type="nucleotide sequence ID" value="NZ_LWSG01000045.1"/>
</dbReference>
<dbReference type="OrthoDB" id="2929642at2"/>
<keyword evidence="2" id="KW-1185">Reference proteome</keyword>
<evidence type="ECO:0000313" key="1">
    <source>
        <dbReference type="EMBL" id="OAS82479.1"/>
    </source>
</evidence>
<dbReference type="EMBL" id="LWSG01000045">
    <property type="protein sequence ID" value="OAS82479.1"/>
    <property type="molecule type" value="Genomic_DNA"/>
</dbReference>
<dbReference type="AlphaFoldDB" id="A0A179SNH7"/>
<accession>A0A179SNH7</accession>
<proteinExistence type="predicted"/>
<reference evidence="2" key="1">
    <citation type="submission" date="2016-04" db="EMBL/GenBank/DDBJ databases">
        <authorList>
            <person name="Lyu Z."/>
            <person name="Lyu W."/>
        </authorList>
    </citation>
    <scope>NUCLEOTIDE SEQUENCE [LARGE SCALE GENOMIC DNA]</scope>
    <source>
        <strain evidence="2">C44</strain>
    </source>
</reference>
<protein>
    <submittedName>
        <fullName evidence="1">Histidine kinase</fullName>
    </submittedName>
</protein>
<dbReference type="InterPro" id="IPR025072">
    <property type="entry name" value="Fur_reg_FbpA"/>
</dbReference>
<keyword evidence="1" id="KW-0808">Transferase</keyword>
<dbReference type="Pfam" id="PF13076">
    <property type="entry name" value="Fur_reg_FbpA"/>
    <property type="match status" value="1"/>
</dbReference>
<dbReference type="Proteomes" id="UP000078534">
    <property type="component" value="Unassembled WGS sequence"/>
</dbReference>